<dbReference type="AlphaFoldDB" id="A0A3F3CDI3"/>
<accession>A0A3F3CDI3</accession>
<dbReference type="EMBL" id="SSUJ01000018">
    <property type="protein sequence ID" value="THI26641.1"/>
    <property type="molecule type" value="Genomic_DNA"/>
</dbReference>
<gene>
    <name evidence="1" type="ORF">E9161_19975</name>
</gene>
<protein>
    <submittedName>
        <fullName evidence="1">Uncharacterized protein</fullName>
    </submittedName>
</protein>
<evidence type="ECO:0000313" key="2">
    <source>
        <dbReference type="Proteomes" id="UP000304895"/>
    </source>
</evidence>
<dbReference type="Proteomes" id="UP000304895">
    <property type="component" value="Unassembled WGS sequence"/>
</dbReference>
<reference evidence="1 2" key="1">
    <citation type="submission" date="2019-04" db="EMBL/GenBank/DDBJ databases">
        <authorList>
            <person name="Fouts D."/>
            <person name="Sutton G."/>
            <person name="Singh I."/>
            <person name="Nguyen K."/>
        </authorList>
    </citation>
    <scope>NUCLEOTIDE SEQUENCE [LARGE SCALE GENOMIC DNA]</scope>
    <source>
        <strain evidence="1 2">55</strain>
    </source>
</reference>
<dbReference type="RefSeq" id="WP_040177220.1">
    <property type="nucleotide sequence ID" value="NZ_CP019050.1"/>
</dbReference>
<name>A0A3F3CDI3_KLEPN</name>
<comment type="caution">
    <text evidence="1">The sequence shown here is derived from an EMBL/GenBank/DDBJ whole genome shotgun (WGS) entry which is preliminary data.</text>
</comment>
<organism evidence="1 2">
    <name type="scientific">Klebsiella pneumoniae subsp. pneumoniae</name>
    <dbReference type="NCBI Taxonomy" id="72407"/>
    <lineage>
        <taxon>Bacteria</taxon>
        <taxon>Pseudomonadati</taxon>
        <taxon>Pseudomonadota</taxon>
        <taxon>Gammaproteobacteria</taxon>
        <taxon>Enterobacterales</taxon>
        <taxon>Enterobacteriaceae</taxon>
        <taxon>Klebsiella/Raoultella group</taxon>
        <taxon>Klebsiella</taxon>
        <taxon>Klebsiella pneumoniae complex</taxon>
    </lineage>
</organism>
<evidence type="ECO:0000313" key="1">
    <source>
        <dbReference type="EMBL" id="THI26641.1"/>
    </source>
</evidence>
<proteinExistence type="predicted"/>
<sequence length="72" mass="8157">MTPKQFVYWLQGFAELGDERPTEAQWVSIKNHLQSVFEEMAPPAHVSSIGMAMHKMEENISTSCQKITSLTC</sequence>